<dbReference type="STRING" id="1385510.GCA_000425205_02760"/>
<organism evidence="4 5">
    <name type="scientific">Pontibacillus halophilus JSM 076056 = DSM 19796</name>
    <dbReference type="NCBI Taxonomy" id="1385510"/>
    <lineage>
        <taxon>Bacteria</taxon>
        <taxon>Bacillati</taxon>
        <taxon>Bacillota</taxon>
        <taxon>Bacilli</taxon>
        <taxon>Bacillales</taxon>
        <taxon>Bacillaceae</taxon>
        <taxon>Pontibacillus</taxon>
    </lineage>
</organism>
<feature type="domain" description="AAA+ ATPase" evidence="3">
    <location>
        <begin position="136"/>
        <end position="273"/>
    </location>
</feature>
<dbReference type="InterPro" id="IPR003593">
    <property type="entry name" value="AAA+_ATPase"/>
</dbReference>
<keyword evidence="5" id="KW-1185">Reference proteome</keyword>
<reference evidence="4 5" key="1">
    <citation type="submission" date="2013-08" db="EMBL/GenBank/DDBJ databases">
        <authorList>
            <person name="Huang J."/>
            <person name="Wang G."/>
        </authorList>
    </citation>
    <scope>NUCLEOTIDE SEQUENCE [LARGE SCALE GENOMIC DNA]</scope>
    <source>
        <strain evidence="4 5">JSM 076056</strain>
    </source>
</reference>
<dbReference type="RefSeq" id="WP_026801061.1">
    <property type="nucleotide sequence ID" value="NZ_AULI01000012.1"/>
</dbReference>
<dbReference type="EMBL" id="AVPE01000012">
    <property type="protein sequence ID" value="KGX90899.1"/>
    <property type="molecule type" value="Genomic_DNA"/>
</dbReference>
<dbReference type="PANTHER" id="PTHR20953:SF3">
    <property type="entry name" value="P-LOOP CONTAINING NUCLEOSIDE TRIPHOSPHATE HYDROLASES SUPERFAMILY PROTEIN"/>
    <property type="match status" value="1"/>
</dbReference>
<dbReference type="Pfam" id="PF19568">
    <property type="entry name" value="Spore_III_AA"/>
    <property type="match status" value="1"/>
</dbReference>
<dbReference type="InterPro" id="IPR014217">
    <property type="entry name" value="Spore_III_AA"/>
</dbReference>
<comment type="caution">
    <text evidence="4">The sequence shown here is derived from an EMBL/GenBank/DDBJ whole genome shotgun (WGS) entry which is preliminary data.</text>
</comment>
<dbReference type="Proteomes" id="UP000030528">
    <property type="component" value="Unassembled WGS sequence"/>
</dbReference>
<evidence type="ECO:0000259" key="3">
    <source>
        <dbReference type="SMART" id="SM00382"/>
    </source>
</evidence>
<dbReference type="CDD" id="cd00009">
    <property type="entry name" value="AAA"/>
    <property type="match status" value="1"/>
</dbReference>
<dbReference type="eggNOG" id="COG3854">
    <property type="taxonomic scope" value="Bacteria"/>
</dbReference>
<keyword evidence="2" id="KW-0067">ATP-binding</keyword>
<keyword evidence="1" id="KW-0547">Nucleotide-binding</keyword>
<name>A0A0A5GFV6_9BACI</name>
<dbReference type="InterPro" id="IPR027417">
    <property type="entry name" value="P-loop_NTPase"/>
</dbReference>
<dbReference type="NCBIfam" id="TIGR02858">
    <property type="entry name" value="spore_III_AA"/>
    <property type="match status" value="1"/>
</dbReference>
<dbReference type="SMART" id="SM00382">
    <property type="entry name" value="AAA"/>
    <property type="match status" value="1"/>
</dbReference>
<dbReference type="OrthoDB" id="9768243at2"/>
<dbReference type="InterPro" id="IPR045735">
    <property type="entry name" value="Spore_III_AA_AAA+_ATPase"/>
</dbReference>
<evidence type="ECO:0000313" key="5">
    <source>
        <dbReference type="Proteomes" id="UP000030528"/>
    </source>
</evidence>
<evidence type="ECO:0000256" key="2">
    <source>
        <dbReference type="ARBA" id="ARBA00022840"/>
    </source>
</evidence>
<gene>
    <name evidence="4" type="ORF">N781_05895</name>
</gene>
<dbReference type="AlphaFoldDB" id="A0A0A5GFV6"/>
<accession>A0A0A5GFV6</accession>
<dbReference type="Gene3D" id="3.40.50.300">
    <property type="entry name" value="P-loop containing nucleotide triphosphate hydrolases"/>
    <property type="match status" value="1"/>
</dbReference>
<sequence>MDEIIGVFPVRFHRGVLDWVGDRWGSLQEIRVRVGRPVEFIFNEGFEFATSLIPDERDGVYMLNRLGDYSIYRLEDELREGYITLHGGHRVGLAGRVNTEGGRVKAISTVTSFNIRIAKEKVGVASGLIRDLYRDGYENTLFIGPPQTGKTTLLRDLARLISEGNAVHAAHKVGIVDERSEIAGSLHGIPQHQVGLRTDVLDACPKAEGMMMMIRSLSPEVLIVDEIGSEADVKALREAVYAGVCVITTAHGQSFDELMRRPSFAPLMSEKAFKRYVVLLGGGKPGVIGSVLDEEGQLVRTERGNVSNEVDWSTNPVMRNHMGRV</sequence>
<dbReference type="GO" id="GO:0005524">
    <property type="term" value="F:ATP binding"/>
    <property type="evidence" value="ECO:0007669"/>
    <property type="project" value="UniProtKB-KW"/>
</dbReference>
<evidence type="ECO:0000256" key="1">
    <source>
        <dbReference type="ARBA" id="ARBA00022741"/>
    </source>
</evidence>
<evidence type="ECO:0000313" key="4">
    <source>
        <dbReference type="EMBL" id="KGX90899.1"/>
    </source>
</evidence>
<dbReference type="SUPFAM" id="SSF52540">
    <property type="entry name" value="P-loop containing nucleoside triphosphate hydrolases"/>
    <property type="match status" value="1"/>
</dbReference>
<proteinExistence type="predicted"/>
<dbReference type="PANTHER" id="PTHR20953">
    <property type="entry name" value="KINASE-RELATED"/>
    <property type="match status" value="1"/>
</dbReference>
<protein>
    <submittedName>
        <fullName evidence="4">Stage III sporulation protein AA</fullName>
    </submittedName>
</protein>